<keyword evidence="2" id="KW-1185">Reference proteome</keyword>
<dbReference type="Proteomes" id="UP001159428">
    <property type="component" value="Unassembled WGS sequence"/>
</dbReference>
<comment type="caution">
    <text evidence="1">The sequence shown here is derived from an EMBL/GenBank/DDBJ whole genome shotgun (WGS) entry which is preliminary data.</text>
</comment>
<reference evidence="1 2" key="1">
    <citation type="submission" date="2022-05" db="EMBL/GenBank/DDBJ databases">
        <authorList>
            <consortium name="Genoscope - CEA"/>
            <person name="William W."/>
        </authorList>
    </citation>
    <scope>NUCLEOTIDE SEQUENCE [LARGE SCALE GENOMIC DNA]</scope>
</reference>
<sequence>MEFAIQAQLLAFLDENKVLSQWLMSSRLILNQSKTKGNYCKPHQTLCCRSKVQLSWEHTDSLCNKVNKCLGLLARIRSCRTLKAAKCV</sequence>
<protein>
    <submittedName>
        <fullName evidence="1">Uncharacterized protein</fullName>
    </submittedName>
</protein>
<dbReference type="EMBL" id="CALNXJ010000008">
    <property type="protein sequence ID" value="CAH3046424.1"/>
    <property type="molecule type" value="Genomic_DNA"/>
</dbReference>
<gene>
    <name evidence="1" type="ORF">PMEA_00033253</name>
</gene>
<dbReference type="AlphaFoldDB" id="A0AAU9W9P3"/>
<proteinExistence type="predicted"/>
<evidence type="ECO:0000313" key="1">
    <source>
        <dbReference type="EMBL" id="CAH3046424.1"/>
    </source>
</evidence>
<name>A0AAU9W9P3_9CNID</name>
<accession>A0AAU9W9P3</accession>
<evidence type="ECO:0000313" key="2">
    <source>
        <dbReference type="Proteomes" id="UP001159428"/>
    </source>
</evidence>
<organism evidence="1 2">
    <name type="scientific">Pocillopora meandrina</name>
    <dbReference type="NCBI Taxonomy" id="46732"/>
    <lineage>
        <taxon>Eukaryota</taxon>
        <taxon>Metazoa</taxon>
        <taxon>Cnidaria</taxon>
        <taxon>Anthozoa</taxon>
        <taxon>Hexacorallia</taxon>
        <taxon>Scleractinia</taxon>
        <taxon>Astrocoeniina</taxon>
        <taxon>Pocilloporidae</taxon>
        <taxon>Pocillopora</taxon>
    </lineage>
</organism>